<keyword evidence="1 8" id="KW-0597">Phosphoprotein</keyword>
<dbReference type="SMART" id="SM00448">
    <property type="entry name" value="REC"/>
    <property type="match status" value="1"/>
</dbReference>
<dbReference type="InterPro" id="IPR001789">
    <property type="entry name" value="Sig_transdc_resp-reg_receiver"/>
</dbReference>
<dbReference type="InterPro" id="IPR002078">
    <property type="entry name" value="Sigma_54_int"/>
</dbReference>
<dbReference type="PANTHER" id="PTHR32071:SF116">
    <property type="entry name" value="TRANSCRIPTIONAL REGULATORY PROTEIN GLRR"/>
    <property type="match status" value="1"/>
</dbReference>
<evidence type="ECO:0000313" key="12">
    <source>
        <dbReference type="Proteomes" id="UP000282433"/>
    </source>
</evidence>
<dbReference type="SMART" id="SM00382">
    <property type="entry name" value="AAA"/>
    <property type="match status" value="1"/>
</dbReference>
<dbReference type="GO" id="GO:0016301">
    <property type="term" value="F:kinase activity"/>
    <property type="evidence" value="ECO:0007669"/>
    <property type="project" value="UniProtKB-KW"/>
</dbReference>
<evidence type="ECO:0000256" key="4">
    <source>
        <dbReference type="ARBA" id="ARBA00023012"/>
    </source>
</evidence>
<evidence type="ECO:0000256" key="7">
    <source>
        <dbReference type="ARBA" id="ARBA00023163"/>
    </source>
</evidence>
<organism evidence="11 12">
    <name type="scientific">Klebsiella pneumoniae</name>
    <dbReference type="NCBI Taxonomy" id="573"/>
    <lineage>
        <taxon>Bacteria</taxon>
        <taxon>Pseudomonadati</taxon>
        <taxon>Pseudomonadota</taxon>
        <taxon>Gammaproteobacteria</taxon>
        <taxon>Enterobacterales</taxon>
        <taxon>Enterobacteriaceae</taxon>
        <taxon>Klebsiella/Raoultella group</taxon>
        <taxon>Klebsiella</taxon>
        <taxon>Klebsiella pneumoniae complex</taxon>
    </lineage>
</organism>
<feature type="modified residue" description="4-aspartylphosphate" evidence="8">
    <location>
        <position position="57"/>
    </location>
</feature>
<evidence type="ECO:0000256" key="5">
    <source>
        <dbReference type="ARBA" id="ARBA00023015"/>
    </source>
</evidence>
<evidence type="ECO:0000256" key="8">
    <source>
        <dbReference type="PROSITE-ProRule" id="PRU00169"/>
    </source>
</evidence>
<dbReference type="GO" id="GO:0005524">
    <property type="term" value="F:ATP binding"/>
    <property type="evidence" value="ECO:0007669"/>
    <property type="project" value="UniProtKB-KW"/>
</dbReference>
<keyword evidence="3" id="KW-0067">ATP-binding</keyword>
<dbReference type="CDD" id="cd00009">
    <property type="entry name" value="AAA"/>
    <property type="match status" value="1"/>
</dbReference>
<keyword evidence="4" id="KW-0902">Two-component regulatory system</keyword>
<dbReference type="InterPro" id="IPR025662">
    <property type="entry name" value="Sigma_54_int_dom_ATP-bd_1"/>
</dbReference>
<dbReference type="PROSITE" id="PS00676">
    <property type="entry name" value="SIGMA54_INTERACT_2"/>
    <property type="match status" value="1"/>
</dbReference>
<evidence type="ECO:0000256" key="1">
    <source>
        <dbReference type="ARBA" id="ARBA00022553"/>
    </source>
</evidence>
<keyword evidence="11" id="KW-0808">Transferase</keyword>
<dbReference type="FunFam" id="3.40.50.2300:FF:000018">
    <property type="entry name" value="DNA-binding transcriptional regulator NtrC"/>
    <property type="match status" value="1"/>
</dbReference>
<dbReference type="PROSITE" id="PS50045">
    <property type="entry name" value="SIGMA54_INTERACT_4"/>
    <property type="match status" value="1"/>
</dbReference>
<dbReference type="Gene3D" id="1.10.8.60">
    <property type="match status" value="1"/>
</dbReference>
<proteinExistence type="predicted"/>
<dbReference type="SUPFAM" id="SSF52172">
    <property type="entry name" value="CheY-like"/>
    <property type="match status" value="1"/>
</dbReference>
<dbReference type="InterPro" id="IPR011006">
    <property type="entry name" value="CheY-like_superfamily"/>
</dbReference>
<dbReference type="Pfam" id="PF00158">
    <property type="entry name" value="Sigma54_activat"/>
    <property type="match status" value="1"/>
</dbReference>
<dbReference type="Gene3D" id="3.40.50.300">
    <property type="entry name" value="P-loop containing nucleotide triphosphate hydrolases"/>
    <property type="match status" value="1"/>
</dbReference>
<dbReference type="EMBL" id="LR134162">
    <property type="protein sequence ID" value="VEB01382.1"/>
    <property type="molecule type" value="Genomic_DNA"/>
</dbReference>
<keyword evidence="6" id="KW-0238">DNA-binding</keyword>
<dbReference type="GO" id="GO:0000160">
    <property type="term" value="P:phosphorelay signal transduction system"/>
    <property type="evidence" value="ECO:0007669"/>
    <property type="project" value="UniProtKB-KW"/>
</dbReference>
<gene>
    <name evidence="11" type="primary">qseF_2</name>
    <name evidence="11" type="ORF">NCTC13635_02024</name>
</gene>
<reference evidence="11 12" key="1">
    <citation type="submission" date="2018-12" db="EMBL/GenBank/DDBJ databases">
        <authorList>
            <consortium name="Pathogen Informatics"/>
        </authorList>
    </citation>
    <scope>NUCLEOTIDE SEQUENCE [LARGE SCALE GENOMIC DNA]</scope>
    <source>
        <strain evidence="11 12">NCTC13635</strain>
    </source>
</reference>
<protein>
    <submittedName>
        <fullName evidence="11">Sensory histidine kinase YfhA</fullName>
    </submittedName>
</protein>
<dbReference type="PROSITE" id="PS50110">
    <property type="entry name" value="RESPONSE_REGULATORY"/>
    <property type="match status" value="1"/>
</dbReference>
<dbReference type="PANTHER" id="PTHR32071">
    <property type="entry name" value="TRANSCRIPTIONAL REGULATORY PROTEIN"/>
    <property type="match status" value="1"/>
</dbReference>
<keyword evidence="7" id="KW-0804">Transcription</keyword>
<dbReference type="SUPFAM" id="SSF52540">
    <property type="entry name" value="P-loop containing nucleoside triphosphate hydrolases"/>
    <property type="match status" value="1"/>
</dbReference>
<evidence type="ECO:0000256" key="6">
    <source>
        <dbReference type="ARBA" id="ARBA00023125"/>
    </source>
</evidence>
<dbReference type="AlphaFoldDB" id="A0A3S4KC20"/>
<dbReference type="GO" id="GO:0003677">
    <property type="term" value="F:DNA binding"/>
    <property type="evidence" value="ECO:0007669"/>
    <property type="project" value="UniProtKB-KW"/>
</dbReference>
<dbReference type="FunFam" id="3.40.50.300:FF:000006">
    <property type="entry name" value="DNA-binding transcriptional regulator NtrC"/>
    <property type="match status" value="1"/>
</dbReference>
<keyword evidence="11" id="KW-0418">Kinase</keyword>
<keyword evidence="2" id="KW-0547">Nucleotide-binding</keyword>
<dbReference type="PROSITE" id="PS00675">
    <property type="entry name" value="SIGMA54_INTERACT_1"/>
    <property type="match status" value="1"/>
</dbReference>
<evidence type="ECO:0000259" key="9">
    <source>
        <dbReference type="PROSITE" id="PS50045"/>
    </source>
</evidence>
<dbReference type="Proteomes" id="UP000282433">
    <property type="component" value="Chromosome"/>
</dbReference>
<feature type="domain" description="Sigma-54 factor interaction" evidence="9">
    <location>
        <begin position="137"/>
        <end position="357"/>
    </location>
</feature>
<sequence length="378" mass="41662">MTIRKPARLLLVDDDPGLLKLLGMRLVSEGYSVVTAESGPEALRVLGREKVDLVISDLRMDEMDGLQLFSEIQKGHPGMPVIILTAHGSIPDAVAATQQGVFSFLTKPVDKDALYKAIDEALEQRSPATDEAWRQAIVTRSPLMLRLLEQAGMVAQSDVSVLINGQSGTGKEIVAQAIHNASPRHDKPFVAINCGALPEQLLESELFGHARGAFTGAVSNREGLFQAAEGGTLFLDEIGDMPVALQVKLLRVLQERKVRPLGSNRDIEINVRIISATHRDLPKAMARGEFREDLFYRLNVVNLKIPPLSERTEDIPLLANHLLRQSADRHKPFVRAFSSDAMKRLMAAKWPGNVRQLGERDRAVRGPDFVASDRRRAG</sequence>
<dbReference type="Gene3D" id="3.40.50.2300">
    <property type="match status" value="1"/>
</dbReference>
<feature type="domain" description="Response regulatory" evidence="10">
    <location>
        <begin position="8"/>
        <end position="122"/>
    </location>
</feature>
<evidence type="ECO:0000313" key="11">
    <source>
        <dbReference type="EMBL" id="VEB01382.1"/>
    </source>
</evidence>
<dbReference type="InterPro" id="IPR025943">
    <property type="entry name" value="Sigma_54_int_dom_ATP-bd_2"/>
</dbReference>
<accession>A0A3S4KC20</accession>
<evidence type="ECO:0000256" key="3">
    <source>
        <dbReference type="ARBA" id="ARBA00022840"/>
    </source>
</evidence>
<keyword evidence="5" id="KW-0805">Transcription regulation</keyword>
<name>A0A3S4KC20_KLEPN</name>
<dbReference type="InterPro" id="IPR058031">
    <property type="entry name" value="AAA_lid_NorR"/>
</dbReference>
<evidence type="ECO:0000259" key="10">
    <source>
        <dbReference type="PROSITE" id="PS50110"/>
    </source>
</evidence>
<evidence type="ECO:0000256" key="2">
    <source>
        <dbReference type="ARBA" id="ARBA00022741"/>
    </source>
</evidence>
<dbReference type="Pfam" id="PF00072">
    <property type="entry name" value="Response_reg"/>
    <property type="match status" value="1"/>
</dbReference>
<dbReference type="InterPro" id="IPR003593">
    <property type="entry name" value="AAA+_ATPase"/>
</dbReference>
<dbReference type="Pfam" id="PF25601">
    <property type="entry name" value="AAA_lid_14"/>
    <property type="match status" value="1"/>
</dbReference>
<dbReference type="InterPro" id="IPR027417">
    <property type="entry name" value="P-loop_NTPase"/>
</dbReference>
<dbReference type="GO" id="GO:0006355">
    <property type="term" value="P:regulation of DNA-templated transcription"/>
    <property type="evidence" value="ECO:0007669"/>
    <property type="project" value="InterPro"/>
</dbReference>